<gene>
    <name evidence="2" type="ORF">E5352_09735</name>
</gene>
<evidence type="ECO:0008006" key="4">
    <source>
        <dbReference type="Google" id="ProtNLM"/>
    </source>
</evidence>
<comment type="caution">
    <text evidence="2">The sequence shown here is derived from an EMBL/GenBank/DDBJ whole genome shotgun (WGS) entry which is preliminary data.</text>
</comment>
<protein>
    <recommendedName>
        <fullName evidence="4">Transmembrane protein</fullName>
    </recommendedName>
</protein>
<dbReference type="Proteomes" id="UP000306631">
    <property type="component" value="Unassembled WGS sequence"/>
</dbReference>
<evidence type="ECO:0000256" key="1">
    <source>
        <dbReference type="SAM" id="Phobius"/>
    </source>
</evidence>
<accession>A0A4S2CYV2</accession>
<evidence type="ECO:0000313" key="3">
    <source>
        <dbReference type="Proteomes" id="UP000306631"/>
    </source>
</evidence>
<feature type="transmembrane region" description="Helical" evidence="1">
    <location>
        <begin position="29"/>
        <end position="52"/>
    </location>
</feature>
<evidence type="ECO:0000313" key="2">
    <source>
        <dbReference type="EMBL" id="TGY34268.1"/>
    </source>
</evidence>
<dbReference type="InterPro" id="IPR046559">
    <property type="entry name" value="DUF6713"/>
</dbReference>
<name>A0A4S2CYV2_STEMA</name>
<dbReference type="OrthoDB" id="583174at2"/>
<dbReference type="AlphaFoldDB" id="A0A4S2CYV2"/>
<keyword evidence="1" id="KW-1133">Transmembrane helix</keyword>
<sequence>MEHLYFGTALALVLHQIDAAFWHEWDMFAVPGGIQGFLVFNLVAVGAVLWGYRSVTLGLRSARRWSMGCGALGIGTAALHTAFAVAGHPAFGLPLSMLTLLLCFALGVALVAVAYRRTGCDHSSGRRSDATGRPSSQP</sequence>
<feature type="transmembrane region" description="Helical" evidence="1">
    <location>
        <begin position="91"/>
        <end position="115"/>
    </location>
</feature>
<reference evidence="2 3" key="1">
    <citation type="submission" date="2019-04" db="EMBL/GenBank/DDBJ databases">
        <title>Microbes associate with the intestines of laboratory mice.</title>
        <authorList>
            <person name="Navarre W."/>
            <person name="Wong E."/>
            <person name="Huang K."/>
            <person name="Tropini C."/>
            <person name="Ng K."/>
            <person name="Yu B."/>
        </authorList>
    </citation>
    <scope>NUCLEOTIDE SEQUENCE [LARGE SCALE GENOMIC DNA]</scope>
    <source>
        <strain evidence="2 3">NM62_B4-13</strain>
    </source>
</reference>
<keyword evidence="1" id="KW-0812">Transmembrane</keyword>
<dbReference type="EMBL" id="SRYW01000007">
    <property type="protein sequence ID" value="TGY34268.1"/>
    <property type="molecule type" value="Genomic_DNA"/>
</dbReference>
<dbReference type="Pfam" id="PF20460">
    <property type="entry name" value="DUF6713"/>
    <property type="match status" value="1"/>
</dbReference>
<keyword evidence="1" id="KW-0472">Membrane</keyword>
<organism evidence="2 3">
    <name type="scientific">Stenotrophomonas maltophilia</name>
    <name type="common">Pseudomonas maltophilia</name>
    <name type="synonym">Xanthomonas maltophilia</name>
    <dbReference type="NCBI Taxonomy" id="40324"/>
    <lineage>
        <taxon>Bacteria</taxon>
        <taxon>Pseudomonadati</taxon>
        <taxon>Pseudomonadota</taxon>
        <taxon>Gammaproteobacteria</taxon>
        <taxon>Lysobacterales</taxon>
        <taxon>Lysobacteraceae</taxon>
        <taxon>Stenotrophomonas</taxon>
        <taxon>Stenotrophomonas maltophilia group</taxon>
    </lineage>
</organism>
<proteinExistence type="predicted"/>
<feature type="transmembrane region" description="Helical" evidence="1">
    <location>
        <begin position="64"/>
        <end position="85"/>
    </location>
</feature>